<protein>
    <submittedName>
        <fullName evidence="2">Uncharacterized protein</fullName>
    </submittedName>
</protein>
<feature type="compositionally biased region" description="Low complexity" evidence="1">
    <location>
        <begin position="319"/>
        <end position="341"/>
    </location>
</feature>
<proteinExistence type="predicted"/>
<gene>
    <name evidence="2" type="ORF">RS81_01181</name>
</gene>
<keyword evidence="3" id="KW-1185">Reference proteome</keyword>
<dbReference type="Proteomes" id="UP000033956">
    <property type="component" value="Unassembled WGS sequence"/>
</dbReference>
<accession>A0A0M2HD10</accession>
<dbReference type="AlphaFoldDB" id="A0A0M2HD10"/>
<evidence type="ECO:0000313" key="3">
    <source>
        <dbReference type="Proteomes" id="UP000033956"/>
    </source>
</evidence>
<evidence type="ECO:0000256" key="1">
    <source>
        <dbReference type="SAM" id="MobiDB-lite"/>
    </source>
</evidence>
<feature type="compositionally biased region" description="Polar residues" evidence="1">
    <location>
        <begin position="342"/>
        <end position="356"/>
    </location>
</feature>
<evidence type="ECO:0000313" key="2">
    <source>
        <dbReference type="EMBL" id="KJL42025.1"/>
    </source>
</evidence>
<dbReference type="EMBL" id="JYIZ01000042">
    <property type="protein sequence ID" value="KJL42025.1"/>
    <property type="molecule type" value="Genomic_DNA"/>
</dbReference>
<feature type="compositionally biased region" description="Basic and acidic residues" evidence="1">
    <location>
        <begin position="124"/>
        <end position="143"/>
    </location>
</feature>
<feature type="region of interest" description="Disordered" evidence="1">
    <location>
        <begin position="319"/>
        <end position="379"/>
    </location>
</feature>
<name>A0A0M2HD10_9MICO</name>
<feature type="region of interest" description="Disordered" evidence="1">
    <location>
        <begin position="104"/>
        <end position="162"/>
    </location>
</feature>
<comment type="caution">
    <text evidence="2">The sequence shown here is derived from an EMBL/GenBank/DDBJ whole genome shotgun (WGS) entry which is preliminary data.</text>
</comment>
<sequence>MQPHPLAALAPVSHQFDAQLGAHQVERAEAGDEVVGGATCAEGHLVGDLEGRLERDLAVEVGRRGARPDGSRVAPPGEVVQPDAAIAEALPHPVGVHRRELAERLHPEPREQSDEVCGGGACRRGSERSSVEHCDRQRCEEARGTASGNGEDRLRPGGGGGGRLLGGEGAVCDADPHIVDPDLAKHSAQHRRRLLFAAVVPRRASGTQRAQAGTHRLHARRPLLDAGEHRGEGPLITGDVGGHDVQPRAPRLSVTATLSDPHPLSPRRGRARRHEILLDHGDRDHGLRSALVCERGDRPVGKPQHQAALHRGRLHQTAAFTASGSRSGRSRPASGTAASAGNDSTRATPPTASGSITRARRARGHRLLDDDSDTSRPAR</sequence>
<organism evidence="2 3">
    <name type="scientific">Microbacterium terrae</name>
    <dbReference type="NCBI Taxonomy" id="69369"/>
    <lineage>
        <taxon>Bacteria</taxon>
        <taxon>Bacillati</taxon>
        <taxon>Actinomycetota</taxon>
        <taxon>Actinomycetes</taxon>
        <taxon>Micrococcales</taxon>
        <taxon>Microbacteriaceae</taxon>
        <taxon>Microbacterium</taxon>
    </lineage>
</organism>
<reference evidence="2 3" key="1">
    <citation type="submission" date="2015-02" db="EMBL/GenBank/DDBJ databases">
        <title>Draft genome sequences of ten Microbacterium spp. with emphasis on heavy metal contaminated environments.</title>
        <authorList>
            <person name="Corretto E."/>
        </authorList>
    </citation>
    <scope>NUCLEOTIDE SEQUENCE [LARGE SCALE GENOMIC DNA]</scope>
    <source>
        <strain evidence="2 3">DSM 12510</strain>
    </source>
</reference>
<feature type="region of interest" description="Disordered" evidence="1">
    <location>
        <begin position="294"/>
        <end position="313"/>
    </location>
</feature>
<feature type="compositionally biased region" description="Basic and acidic residues" evidence="1">
    <location>
        <begin position="104"/>
        <end position="113"/>
    </location>
</feature>
<feature type="compositionally biased region" description="Basic and acidic residues" evidence="1">
    <location>
        <begin position="366"/>
        <end position="379"/>
    </location>
</feature>